<comment type="similarity">
    <text evidence="1">Belongs to the cytochrome P450 family.</text>
</comment>
<evidence type="ECO:0000313" key="4">
    <source>
        <dbReference type="WBParaSite" id="SSTP_0001053100.1"/>
    </source>
</evidence>
<evidence type="ECO:0000313" key="5">
    <source>
        <dbReference type="WBParaSite" id="TCONS_00014375.p1"/>
    </source>
</evidence>
<dbReference type="InterPro" id="IPR001128">
    <property type="entry name" value="Cyt_P450"/>
</dbReference>
<accession>A0A0K0EM43</accession>
<dbReference type="SUPFAM" id="SSF48264">
    <property type="entry name" value="Cytochrome P450"/>
    <property type="match status" value="1"/>
</dbReference>
<dbReference type="GO" id="GO:0004497">
    <property type="term" value="F:monooxygenase activity"/>
    <property type="evidence" value="ECO:0007669"/>
    <property type="project" value="UniProtKB-KW"/>
</dbReference>
<reference evidence="4" key="1">
    <citation type="submission" date="2015-08" db="UniProtKB">
        <authorList>
            <consortium name="WormBaseParasite"/>
        </authorList>
    </citation>
    <scope>IDENTIFICATION</scope>
</reference>
<dbReference type="PANTHER" id="PTHR24284:SF1">
    <property type="entry name" value="CYTOCHROME P450 FAMILY"/>
    <property type="match status" value="1"/>
</dbReference>
<keyword evidence="2" id="KW-0560">Oxidoreductase</keyword>
<dbReference type="PANTHER" id="PTHR24284">
    <property type="entry name" value="CYTOCHROME P450 FAMILY"/>
    <property type="match status" value="1"/>
</dbReference>
<protein>
    <submittedName>
        <fullName evidence="4">Cytochrome P450</fullName>
    </submittedName>
    <submittedName>
        <fullName evidence="5">SCP domain-containing protein</fullName>
    </submittedName>
</protein>
<evidence type="ECO:0000313" key="3">
    <source>
        <dbReference type="Proteomes" id="UP000035681"/>
    </source>
</evidence>
<dbReference type="Pfam" id="PF00067">
    <property type="entry name" value="p450"/>
    <property type="match status" value="1"/>
</dbReference>
<organism evidence="4">
    <name type="scientific">Strongyloides stercoralis</name>
    <name type="common">Threadworm</name>
    <dbReference type="NCBI Taxonomy" id="6248"/>
    <lineage>
        <taxon>Eukaryota</taxon>
        <taxon>Metazoa</taxon>
        <taxon>Ecdysozoa</taxon>
        <taxon>Nematoda</taxon>
        <taxon>Chromadorea</taxon>
        <taxon>Rhabditida</taxon>
        <taxon>Tylenchina</taxon>
        <taxon>Panagrolaimomorpha</taxon>
        <taxon>Strongyloidoidea</taxon>
        <taxon>Strongyloididae</taxon>
        <taxon>Strongyloides</taxon>
    </lineage>
</organism>
<evidence type="ECO:0000256" key="1">
    <source>
        <dbReference type="ARBA" id="ARBA00010617"/>
    </source>
</evidence>
<evidence type="ECO:0000256" key="2">
    <source>
        <dbReference type="ARBA" id="ARBA00023033"/>
    </source>
</evidence>
<dbReference type="GO" id="GO:0020037">
    <property type="term" value="F:heme binding"/>
    <property type="evidence" value="ECO:0007669"/>
    <property type="project" value="InterPro"/>
</dbReference>
<proteinExistence type="inferred from homology"/>
<dbReference type="WBParaSite" id="TCONS_00014375.p1">
    <property type="protein sequence ID" value="TCONS_00014375.p1"/>
    <property type="gene ID" value="XLOC_009587"/>
</dbReference>
<keyword evidence="2" id="KW-0503">Monooxygenase</keyword>
<dbReference type="WBParaSite" id="SSTP_0001053100.1">
    <property type="protein sequence ID" value="SSTP_0001053100.1"/>
    <property type="gene ID" value="SSTP_0001053100"/>
</dbReference>
<dbReference type="Gene3D" id="1.10.630.10">
    <property type="entry name" value="Cytochrome P450"/>
    <property type="match status" value="1"/>
</dbReference>
<dbReference type="InterPro" id="IPR036396">
    <property type="entry name" value="Cyt_P450_sf"/>
</dbReference>
<dbReference type="Proteomes" id="UP000035681">
    <property type="component" value="Unplaced"/>
</dbReference>
<dbReference type="STRING" id="6248.A0A0K0EM43"/>
<keyword evidence="3" id="KW-1185">Reference proteome</keyword>
<dbReference type="AlphaFoldDB" id="A0A0K0EM43"/>
<name>A0A0K0EM43_STRER</name>
<dbReference type="GO" id="GO:0005506">
    <property type="term" value="F:iron ion binding"/>
    <property type="evidence" value="ECO:0007669"/>
    <property type="project" value="InterPro"/>
</dbReference>
<sequence length="240" mass="28256">MERSKEAIITDIKKFWNKLNNNSRKIHFVIQDSWDYLDNSKDKDNVDICKVIQLFIGNVVNSLLFGYMNANNNSKSFFEFVSTLNKSAKKVINKKSKKKLRQLTDIKIEKCKKTYNFDEEPTNFIHAVMIEIQSIDSKYNYLSSDHLRGLALDFRIAGIETLATTLKWFILIIMKHLNIQERLQNEIDEVIGKENLVQLSDKAKMSYMRGFIFERQRYINMVPFVPQHKCTKDTIIKIEN</sequence>
<dbReference type="GO" id="GO:0016705">
    <property type="term" value="F:oxidoreductase activity, acting on paired donors, with incorporation or reduction of molecular oxygen"/>
    <property type="evidence" value="ECO:0007669"/>
    <property type="project" value="InterPro"/>
</dbReference>